<dbReference type="PANTHER" id="PTHR15615:SF36">
    <property type="entry name" value="PHO85 CYCLIN-5"/>
    <property type="match status" value="1"/>
</dbReference>
<protein>
    <recommendedName>
        <fullName evidence="4">Cyclin N-terminal domain-containing protein</fullName>
    </recommendedName>
</protein>
<feature type="compositionally biased region" description="Low complexity" evidence="1">
    <location>
        <begin position="37"/>
        <end position="49"/>
    </location>
</feature>
<dbReference type="Proteomes" id="UP000014254">
    <property type="component" value="Unassembled WGS sequence"/>
</dbReference>
<accession>S2J9N4</accession>
<sequence>MTSLLPIQYVTPHSITSTSASSVVELNSTSNTEKQRQQQQQQQRHPHFQQQRWYNNSALTTASLDGSLPSVTVVKPRSTPNATTTASNTRLAYVDALVDVNALVIELIWQLNPAATATSTTTTATATSNKHANKNNVVVPLRTFIQEVLKRSRTTYSTLQTALFYLFRSRPEINNYLTRMQQQQNNNNNWEYAYINCGRRMFLASLVVASKFVQDKTYRNSAWAKIAGLPVSEVNAAERIFLNMIDYRLYISQPKFEQWHHLLHMYVEAKTLNQPTNLHDLSTLPFAATNIDYYDHHDNQTLPSPRTTSPRSQQNYGWTLVLSPTSFLPPPPQHHHHHHQHQHHHPTAAPPLPSSAPPINSNCECQPATRSSKKRKTSSASSSSCSYPPVLSMSLPSSSNSSPMQTPTQISPVRMNNGTSVFNWSSPTSFDHNILHQRSFVNTNTNISNKKRKFASVETHSRSYNLSNVRQQSNRFHS</sequence>
<dbReference type="OrthoDB" id="286814at2759"/>
<dbReference type="InterPro" id="IPR013922">
    <property type="entry name" value="Cyclin_PHO80-like"/>
</dbReference>
<evidence type="ECO:0000256" key="1">
    <source>
        <dbReference type="SAM" id="MobiDB-lite"/>
    </source>
</evidence>
<dbReference type="GO" id="GO:0019901">
    <property type="term" value="F:protein kinase binding"/>
    <property type="evidence" value="ECO:0007669"/>
    <property type="project" value="InterPro"/>
</dbReference>
<dbReference type="GO" id="GO:0000307">
    <property type="term" value="C:cyclin-dependent protein kinase holoenzyme complex"/>
    <property type="evidence" value="ECO:0007669"/>
    <property type="project" value="TreeGrafter"/>
</dbReference>
<feature type="compositionally biased region" description="Basic residues" evidence="1">
    <location>
        <begin position="333"/>
        <end position="346"/>
    </location>
</feature>
<dbReference type="Gene3D" id="1.10.472.10">
    <property type="entry name" value="Cyclin-like"/>
    <property type="match status" value="1"/>
</dbReference>
<evidence type="ECO:0000313" key="2">
    <source>
        <dbReference type="EMBL" id="EPB86856.1"/>
    </source>
</evidence>
<feature type="compositionally biased region" description="Polar residues" evidence="1">
    <location>
        <begin position="405"/>
        <end position="415"/>
    </location>
</feature>
<dbReference type="STRING" id="1220926.S2J9N4"/>
<feature type="region of interest" description="Disordered" evidence="1">
    <location>
        <begin position="327"/>
        <end position="415"/>
    </location>
</feature>
<name>S2J9N4_MUCC1</name>
<dbReference type="Pfam" id="PF08613">
    <property type="entry name" value="Cyclin"/>
    <property type="match status" value="1"/>
</dbReference>
<organism evidence="2 3">
    <name type="scientific">Mucor circinelloides f. circinelloides (strain 1006PhL)</name>
    <name type="common">Mucormycosis agent</name>
    <name type="synonym">Calyptromyces circinelloides</name>
    <dbReference type="NCBI Taxonomy" id="1220926"/>
    <lineage>
        <taxon>Eukaryota</taxon>
        <taxon>Fungi</taxon>
        <taxon>Fungi incertae sedis</taxon>
        <taxon>Mucoromycota</taxon>
        <taxon>Mucoromycotina</taxon>
        <taxon>Mucoromycetes</taxon>
        <taxon>Mucorales</taxon>
        <taxon>Mucorineae</taxon>
        <taxon>Mucoraceae</taxon>
        <taxon>Mucor</taxon>
    </lineage>
</organism>
<feature type="region of interest" description="Disordered" evidence="1">
    <location>
        <begin position="27"/>
        <end position="49"/>
    </location>
</feature>
<proteinExistence type="predicted"/>
<evidence type="ECO:0008006" key="4">
    <source>
        <dbReference type="Google" id="ProtNLM"/>
    </source>
</evidence>
<dbReference type="CDD" id="cd20557">
    <property type="entry name" value="CYCLIN_ScPCL1-like"/>
    <property type="match status" value="1"/>
</dbReference>
<keyword evidence="3" id="KW-1185">Reference proteome</keyword>
<dbReference type="eggNOG" id="KOG1674">
    <property type="taxonomic scope" value="Eukaryota"/>
</dbReference>
<dbReference type="EMBL" id="KE123980">
    <property type="protein sequence ID" value="EPB86856.1"/>
    <property type="molecule type" value="Genomic_DNA"/>
</dbReference>
<dbReference type="PANTHER" id="PTHR15615">
    <property type="match status" value="1"/>
</dbReference>
<dbReference type="InParanoid" id="S2J9N4"/>
<dbReference type="GO" id="GO:0016538">
    <property type="term" value="F:cyclin-dependent protein serine/threonine kinase regulator activity"/>
    <property type="evidence" value="ECO:0007669"/>
    <property type="project" value="TreeGrafter"/>
</dbReference>
<evidence type="ECO:0000313" key="3">
    <source>
        <dbReference type="Proteomes" id="UP000014254"/>
    </source>
</evidence>
<dbReference type="GO" id="GO:0005634">
    <property type="term" value="C:nucleus"/>
    <property type="evidence" value="ECO:0007669"/>
    <property type="project" value="TreeGrafter"/>
</dbReference>
<reference evidence="3" key="1">
    <citation type="submission" date="2013-05" db="EMBL/GenBank/DDBJ databases">
        <title>The Genome sequence of Mucor circinelloides f. circinelloides 1006PhL.</title>
        <authorList>
            <consortium name="The Broad Institute Genomics Platform"/>
            <person name="Cuomo C."/>
            <person name="Earl A."/>
            <person name="Findley K."/>
            <person name="Lee S.C."/>
            <person name="Walker B."/>
            <person name="Young S."/>
            <person name="Zeng Q."/>
            <person name="Gargeya S."/>
            <person name="Fitzgerald M."/>
            <person name="Haas B."/>
            <person name="Abouelleil A."/>
            <person name="Allen A.W."/>
            <person name="Alvarado L."/>
            <person name="Arachchi H.M."/>
            <person name="Berlin A.M."/>
            <person name="Chapman S.B."/>
            <person name="Gainer-Dewar J."/>
            <person name="Goldberg J."/>
            <person name="Griggs A."/>
            <person name="Gujja S."/>
            <person name="Hansen M."/>
            <person name="Howarth C."/>
            <person name="Imamovic A."/>
            <person name="Ireland A."/>
            <person name="Larimer J."/>
            <person name="McCowan C."/>
            <person name="Murphy C."/>
            <person name="Pearson M."/>
            <person name="Poon T.W."/>
            <person name="Priest M."/>
            <person name="Roberts A."/>
            <person name="Saif S."/>
            <person name="Shea T."/>
            <person name="Sisk P."/>
            <person name="Sykes S."/>
            <person name="Wortman J."/>
            <person name="Nusbaum C."/>
            <person name="Birren B."/>
        </authorList>
    </citation>
    <scope>NUCLEOTIDE SEQUENCE [LARGE SCALE GENOMIC DNA]</scope>
    <source>
        <strain evidence="3">1006PhL</strain>
    </source>
</reference>
<dbReference type="AlphaFoldDB" id="S2J9N4"/>
<dbReference type="VEuPathDB" id="FungiDB:HMPREF1544_06381"/>
<gene>
    <name evidence="2" type="ORF">HMPREF1544_06381</name>
</gene>
<feature type="compositionally biased region" description="Low complexity" evidence="1">
    <location>
        <begin position="378"/>
        <end position="404"/>
    </location>
</feature>